<proteinExistence type="predicted"/>
<dbReference type="Proteomes" id="UP001265746">
    <property type="component" value="Unassembled WGS sequence"/>
</dbReference>
<sequence>MSLRPSPNLRLNLNNHCFQACRNGSSHNDAGHFLNIILLSRPDKIIEDTFIRVATVRSRKEDEAESISNDVELVIRNQIRHLA</sequence>
<evidence type="ECO:0000313" key="1">
    <source>
        <dbReference type="EMBL" id="KAK2599917.1"/>
    </source>
</evidence>
<keyword evidence="2" id="KW-1185">Reference proteome</keyword>
<gene>
    <name evidence="1" type="ORF">N8I77_011634</name>
</gene>
<organism evidence="1 2">
    <name type="scientific">Phomopsis amygdali</name>
    <name type="common">Fusicoccum amygdali</name>
    <dbReference type="NCBI Taxonomy" id="1214568"/>
    <lineage>
        <taxon>Eukaryota</taxon>
        <taxon>Fungi</taxon>
        <taxon>Dikarya</taxon>
        <taxon>Ascomycota</taxon>
        <taxon>Pezizomycotina</taxon>
        <taxon>Sordariomycetes</taxon>
        <taxon>Sordariomycetidae</taxon>
        <taxon>Diaporthales</taxon>
        <taxon>Diaporthaceae</taxon>
        <taxon>Diaporthe</taxon>
    </lineage>
</organism>
<name>A0AAD9W187_PHOAM</name>
<dbReference type="EMBL" id="JAUJFL010000007">
    <property type="protein sequence ID" value="KAK2599917.1"/>
    <property type="molecule type" value="Genomic_DNA"/>
</dbReference>
<evidence type="ECO:0000313" key="2">
    <source>
        <dbReference type="Proteomes" id="UP001265746"/>
    </source>
</evidence>
<protein>
    <submittedName>
        <fullName evidence="1">Uncharacterized protein</fullName>
    </submittedName>
</protein>
<accession>A0AAD9W187</accession>
<reference evidence="1" key="1">
    <citation type="submission" date="2023-06" db="EMBL/GenBank/DDBJ databases">
        <authorList>
            <person name="Noh H."/>
        </authorList>
    </citation>
    <scope>NUCLEOTIDE SEQUENCE</scope>
    <source>
        <strain evidence="1">DUCC20226</strain>
    </source>
</reference>
<comment type="caution">
    <text evidence="1">The sequence shown here is derived from an EMBL/GenBank/DDBJ whole genome shotgun (WGS) entry which is preliminary data.</text>
</comment>
<dbReference type="AlphaFoldDB" id="A0AAD9W187"/>